<dbReference type="PANTHER" id="PTHR44090:SF1">
    <property type="entry name" value="SUPERKILLER COMPLEX PROTEIN 8"/>
    <property type="match status" value="1"/>
</dbReference>
<dbReference type="InterPro" id="IPR015943">
    <property type="entry name" value="WD40/YVTN_repeat-like_dom_sf"/>
</dbReference>
<dbReference type="InterPro" id="IPR036322">
    <property type="entry name" value="WD40_repeat_dom_sf"/>
</dbReference>
<accession>A0A0C3LIP2</accession>
<keyword evidence="1 3" id="KW-0853">WD repeat</keyword>
<dbReference type="AlphaFoldDB" id="A0A0C3LIP2"/>
<dbReference type="HOGENOM" id="CLU_000288_57_11_1"/>
<dbReference type="STRING" id="1051891.A0A0C3LIP2"/>
<dbReference type="SMART" id="SM00320">
    <property type="entry name" value="WD40"/>
    <property type="match status" value="5"/>
</dbReference>
<proteinExistence type="predicted"/>
<reference evidence="4 5" key="1">
    <citation type="submission" date="2014-04" db="EMBL/GenBank/DDBJ databases">
        <authorList>
            <consortium name="DOE Joint Genome Institute"/>
            <person name="Kuo A."/>
            <person name="Girlanda M."/>
            <person name="Perotto S."/>
            <person name="Kohler A."/>
            <person name="Nagy L.G."/>
            <person name="Floudas D."/>
            <person name="Copeland A."/>
            <person name="Barry K.W."/>
            <person name="Cichocki N."/>
            <person name="Veneault-Fourrey C."/>
            <person name="LaButti K."/>
            <person name="Lindquist E.A."/>
            <person name="Lipzen A."/>
            <person name="Lundell T."/>
            <person name="Morin E."/>
            <person name="Murat C."/>
            <person name="Sun H."/>
            <person name="Tunlid A."/>
            <person name="Henrissat B."/>
            <person name="Grigoriev I.V."/>
            <person name="Hibbett D.S."/>
            <person name="Martin F."/>
            <person name="Nordberg H.P."/>
            <person name="Cantor M.N."/>
            <person name="Hua S.X."/>
        </authorList>
    </citation>
    <scope>NUCLEOTIDE SEQUENCE [LARGE SCALE GENOMIC DNA]</scope>
    <source>
        <strain evidence="4 5">MUT 4182</strain>
    </source>
</reference>
<evidence type="ECO:0000313" key="4">
    <source>
        <dbReference type="EMBL" id="KIO21287.1"/>
    </source>
</evidence>
<dbReference type="Gene3D" id="2.130.10.10">
    <property type="entry name" value="YVTN repeat-like/Quinoprotein amine dehydrogenase"/>
    <property type="match status" value="1"/>
</dbReference>
<keyword evidence="5" id="KW-1185">Reference proteome</keyword>
<evidence type="ECO:0000256" key="2">
    <source>
        <dbReference type="ARBA" id="ARBA00022737"/>
    </source>
</evidence>
<dbReference type="SUPFAM" id="SSF50978">
    <property type="entry name" value="WD40 repeat-like"/>
    <property type="match status" value="1"/>
</dbReference>
<gene>
    <name evidence="4" type="ORF">M407DRAFT_129643</name>
</gene>
<reference evidence="5" key="2">
    <citation type="submission" date="2015-01" db="EMBL/GenBank/DDBJ databases">
        <title>Evolutionary Origins and Diversification of the Mycorrhizal Mutualists.</title>
        <authorList>
            <consortium name="DOE Joint Genome Institute"/>
            <consortium name="Mycorrhizal Genomics Consortium"/>
            <person name="Kohler A."/>
            <person name="Kuo A."/>
            <person name="Nagy L.G."/>
            <person name="Floudas D."/>
            <person name="Copeland A."/>
            <person name="Barry K.W."/>
            <person name="Cichocki N."/>
            <person name="Veneault-Fourrey C."/>
            <person name="LaButti K."/>
            <person name="Lindquist E.A."/>
            <person name="Lipzen A."/>
            <person name="Lundell T."/>
            <person name="Morin E."/>
            <person name="Murat C."/>
            <person name="Riley R."/>
            <person name="Ohm R."/>
            <person name="Sun H."/>
            <person name="Tunlid A."/>
            <person name="Henrissat B."/>
            <person name="Grigoriev I.V."/>
            <person name="Hibbett D.S."/>
            <person name="Martin F."/>
        </authorList>
    </citation>
    <scope>NUCLEOTIDE SEQUENCE [LARGE SCALE GENOMIC DNA]</scope>
    <source>
        <strain evidence="5">MUT 4182</strain>
    </source>
</reference>
<dbReference type="InterPro" id="IPR051510">
    <property type="entry name" value="SKI8"/>
</dbReference>
<feature type="repeat" description="WD" evidence="3">
    <location>
        <begin position="12"/>
        <end position="43"/>
    </location>
</feature>
<dbReference type="PROSITE" id="PS50082">
    <property type="entry name" value="WD_REPEATS_2"/>
    <property type="match status" value="1"/>
</dbReference>
<dbReference type="OrthoDB" id="538223at2759"/>
<dbReference type="EMBL" id="KN823143">
    <property type="protein sequence ID" value="KIO21287.1"/>
    <property type="molecule type" value="Genomic_DNA"/>
</dbReference>
<dbReference type="GO" id="GO:0005634">
    <property type="term" value="C:nucleus"/>
    <property type="evidence" value="ECO:0007669"/>
    <property type="project" value="TreeGrafter"/>
</dbReference>
<sequence length="221" mass="23623">MSKQFVHAHDSSRGHEDKIWALQWTTAEQCLSAGADGKLLLWDTTKANGAPVRQLQQHPLALISLSGNTEGTRVLSNSIEGTTSLYDVQTGELLGKHESFERRAGITAEPAWSVSLNPNGATYAASNGSGSVTIHSTEKESFGKLVQTLLSGRSKFGLSVAHSPDAKRIALSSETGAIYIFDVESATLIATFSSHAMSVRALAWSPDSQVCSPHTLSCLRI</sequence>
<evidence type="ECO:0000256" key="1">
    <source>
        <dbReference type="ARBA" id="ARBA00022574"/>
    </source>
</evidence>
<evidence type="ECO:0000256" key="3">
    <source>
        <dbReference type="PROSITE-ProRule" id="PRU00221"/>
    </source>
</evidence>
<dbReference type="InterPro" id="IPR001680">
    <property type="entry name" value="WD40_rpt"/>
</dbReference>
<dbReference type="GO" id="GO:0032991">
    <property type="term" value="C:protein-containing complex"/>
    <property type="evidence" value="ECO:0007669"/>
    <property type="project" value="UniProtKB-ARBA"/>
</dbReference>
<dbReference type="Pfam" id="PF00400">
    <property type="entry name" value="WD40"/>
    <property type="match status" value="2"/>
</dbReference>
<dbReference type="Proteomes" id="UP000054248">
    <property type="component" value="Unassembled WGS sequence"/>
</dbReference>
<evidence type="ECO:0000313" key="5">
    <source>
        <dbReference type="Proteomes" id="UP000054248"/>
    </source>
</evidence>
<dbReference type="PANTHER" id="PTHR44090">
    <property type="entry name" value="WD REPEAT-CONTAINING PROTEIN 61"/>
    <property type="match status" value="1"/>
</dbReference>
<organism evidence="4 5">
    <name type="scientific">Tulasnella calospora MUT 4182</name>
    <dbReference type="NCBI Taxonomy" id="1051891"/>
    <lineage>
        <taxon>Eukaryota</taxon>
        <taxon>Fungi</taxon>
        <taxon>Dikarya</taxon>
        <taxon>Basidiomycota</taxon>
        <taxon>Agaricomycotina</taxon>
        <taxon>Agaricomycetes</taxon>
        <taxon>Cantharellales</taxon>
        <taxon>Tulasnellaceae</taxon>
        <taxon>Tulasnella</taxon>
    </lineage>
</organism>
<name>A0A0C3LIP2_9AGAM</name>
<keyword evidence="2" id="KW-0677">Repeat</keyword>
<protein>
    <submittedName>
        <fullName evidence="4">Uncharacterized protein</fullName>
    </submittedName>
</protein>